<sequence length="694" mass="72742">MRSLALFPLLLAALCIGFGQTKAGKLHEYLTTVVVTLGPEPTPAPAVLDERALTTAGVLTTAKPFPLSVVTLTKTVAVDNPLPTLVYYCSQMYRICQNTAQAFANDPNAHMTWLYDNDPTFGIKRRRPAACGPVGTYCRDRYNCDTRIQDPMDWRMSCDEAPPAAFLNGGLGASTICASFHEQNAQGSLLGLIPNLTSGDGQPYSESYLRDRVYPVAIQLDYSSHPRNAYGAVIAGGARFAGGVARKEVTGAVQGSTVAKAGSFNTYSTKTAVGWGFGKSYICQPTQSSCSNSRIAEFEHEEYLQPSDIAPRPTPAPTVTRAVVVAAAAASTTCKSKSPRDRSRDKAKQAQDDIEKVRDADRIIEGDSQFAQNVRNAAAAAAAAAILAGNRALDLAYSNGDSDTTRQEVYDAANSALQADAALKTINNPQIQSLYSAISSAAVDASSVANIASTYLPSPTTPASQSNDGGYQNSNDLGGGGGDDGPGSPACILPGSTRVLGWSTPDGSIRSCYNQYNVRSSSGSNGRLVLSYTGDKDSGNVGFSKDTSTGCDGVYIFGGDDSPGTQWAPFCSSSSNGQVVPYLGSSKLVSGLALINNIPLLAIGAKSQSALDCYAKKIVRGTFVSNSVYTISTASSCRVADVQVPRIPIAALFNLSIPIPGEDTMTVAAPIAATNSTWTRLSATKTSHVSGSTI</sequence>
<evidence type="ECO:0000256" key="1">
    <source>
        <dbReference type="SAM" id="MobiDB-lite"/>
    </source>
</evidence>
<evidence type="ECO:0000256" key="2">
    <source>
        <dbReference type="SAM" id="SignalP"/>
    </source>
</evidence>
<name>A0AAN6G5Q2_9BASI</name>
<feature type="region of interest" description="Disordered" evidence="1">
    <location>
        <begin position="456"/>
        <end position="490"/>
    </location>
</feature>
<keyword evidence="5" id="KW-1185">Reference proteome</keyword>
<dbReference type="EMBL" id="JAPDMQ010000550">
    <property type="protein sequence ID" value="KAK0522931.1"/>
    <property type="molecule type" value="Genomic_DNA"/>
</dbReference>
<gene>
    <name evidence="4" type="ORF">OC842_006320</name>
</gene>
<feature type="compositionally biased region" description="Basic and acidic residues" evidence="1">
    <location>
        <begin position="338"/>
        <end position="355"/>
    </location>
</feature>
<accession>A0AAN6G5Q2</accession>
<protein>
    <recommendedName>
        <fullName evidence="3">Deoxyribonuclease NucA/NucB domain-containing protein</fullName>
    </recommendedName>
</protein>
<reference evidence="4" key="1">
    <citation type="journal article" date="2023" name="PhytoFront">
        <title>Draft Genome Resources of Seven Strains of Tilletia horrida, Causal Agent of Kernel Smut of Rice.</title>
        <authorList>
            <person name="Khanal S."/>
            <person name="Antony Babu S."/>
            <person name="Zhou X.G."/>
        </authorList>
    </citation>
    <scope>NUCLEOTIDE SEQUENCE</scope>
    <source>
        <strain evidence="4">TX3</strain>
    </source>
</reference>
<dbReference type="InterPro" id="IPR029476">
    <property type="entry name" value="DNase_NucA_NucB"/>
</dbReference>
<dbReference type="Proteomes" id="UP001176521">
    <property type="component" value="Unassembled WGS sequence"/>
</dbReference>
<keyword evidence="2" id="KW-0732">Signal</keyword>
<evidence type="ECO:0000313" key="4">
    <source>
        <dbReference type="EMBL" id="KAK0522931.1"/>
    </source>
</evidence>
<evidence type="ECO:0000313" key="5">
    <source>
        <dbReference type="Proteomes" id="UP001176521"/>
    </source>
</evidence>
<proteinExistence type="predicted"/>
<feature type="signal peptide" evidence="2">
    <location>
        <begin position="1"/>
        <end position="23"/>
    </location>
</feature>
<comment type="caution">
    <text evidence="4">The sequence shown here is derived from an EMBL/GenBank/DDBJ whole genome shotgun (WGS) entry which is preliminary data.</text>
</comment>
<dbReference type="AlphaFoldDB" id="A0AAN6G5Q2"/>
<feature type="domain" description="Deoxyribonuclease NucA/NucB" evidence="3">
    <location>
        <begin position="110"/>
        <end position="191"/>
    </location>
</feature>
<organism evidence="4 5">
    <name type="scientific">Tilletia horrida</name>
    <dbReference type="NCBI Taxonomy" id="155126"/>
    <lineage>
        <taxon>Eukaryota</taxon>
        <taxon>Fungi</taxon>
        <taxon>Dikarya</taxon>
        <taxon>Basidiomycota</taxon>
        <taxon>Ustilaginomycotina</taxon>
        <taxon>Exobasidiomycetes</taxon>
        <taxon>Tilletiales</taxon>
        <taxon>Tilletiaceae</taxon>
        <taxon>Tilletia</taxon>
    </lineage>
</organism>
<feature type="region of interest" description="Disordered" evidence="1">
    <location>
        <begin position="334"/>
        <end position="355"/>
    </location>
</feature>
<dbReference type="Pfam" id="PF14040">
    <property type="entry name" value="DNase_NucA_NucB"/>
    <property type="match status" value="1"/>
</dbReference>
<feature type="compositionally biased region" description="Polar residues" evidence="1">
    <location>
        <begin position="456"/>
        <end position="468"/>
    </location>
</feature>
<evidence type="ECO:0000259" key="3">
    <source>
        <dbReference type="Pfam" id="PF14040"/>
    </source>
</evidence>
<feature type="chain" id="PRO_5042964087" description="Deoxyribonuclease NucA/NucB domain-containing protein" evidence="2">
    <location>
        <begin position="24"/>
        <end position="694"/>
    </location>
</feature>